<keyword evidence="4" id="KW-0472">Membrane</keyword>
<gene>
    <name evidence="6" type="ORF">VTJ49DRAFT_6794</name>
</gene>
<proteinExistence type="predicted"/>
<sequence length="204" mass="23619">MDDLRVDTWLMHNTLLGWWWGKKLLPWDTDTMSVQLAEPDFFFLSAYHNMSTFHFWCRDARGRRRGERSRYLLQIGPDATDREQASQTASLADARWIDTTTGAYLNVYAVRYDLDDSEARGQRHGLLRTQDGSEVMDTTLFPLLGTTFEGVPVKIPRGYRDLLEEEYGPEALRRTEQKGYLYDKVTGRWVLGQDESGSDHEGDL</sequence>
<dbReference type="Pfam" id="PF04991">
    <property type="entry name" value="LicD"/>
    <property type="match status" value="1"/>
</dbReference>
<dbReference type="InterPro" id="IPR007074">
    <property type="entry name" value="LicD/FKTN/FKRP_NTP_transf"/>
</dbReference>
<dbReference type="Proteomes" id="UP001583172">
    <property type="component" value="Unassembled WGS sequence"/>
</dbReference>
<name>A0ABR3VIG5_HUMIN</name>
<evidence type="ECO:0000259" key="5">
    <source>
        <dbReference type="Pfam" id="PF04991"/>
    </source>
</evidence>
<protein>
    <recommendedName>
        <fullName evidence="5">LicD/FKTN/FKRP nucleotidyltransferase domain-containing protein</fullName>
    </recommendedName>
</protein>
<dbReference type="EMBL" id="JAZGSY010000069">
    <property type="protein sequence ID" value="KAL1841617.1"/>
    <property type="molecule type" value="Genomic_DNA"/>
</dbReference>
<dbReference type="InterPro" id="IPR009644">
    <property type="entry name" value="FKTN/MNN4/W02B3.4-1"/>
</dbReference>
<evidence type="ECO:0000256" key="3">
    <source>
        <dbReference type="ARBA" id="ARBA00022989"/>
    </source>
</evidence>
<comment type="subcellular location">
    <subcellularLocation>
        <location evidence="1">Membrane</location>
        <topology evidence="1">Single-pass membrane protein</topology>
    </subcellularLocation>
</comment>
<keyword evidence="2" id="KW-0812">Transmembrane</keyword>
<evidence type="ECO:0000256" key="1">
    <source>
        <dbReference type="ARBA" id="ARBA00004167"/>
    </source>
</evidence>
<evidence type="ECO:0000256" key="2">
    <source>
        <dbReference type="ARBA" id="ARBA00022692"/>
    </source>
</evidence>
<comment type="caution">
    <text evidence="6">The sequence shown here is derived from an EMBL/GenBank/DDBJ whole genome shotgun (WGS) entry which is preliminary data.</text>
</comment>
<dbReference type="PANTHER" id="PTHR15407">
    <property type="entry name" value="FUKUTIN-RELATED"/>
    <property type="match status" value="1"/>
</dbReference>
<organism evidence="6 7">
    <name type="scientific">Humicola insolens</name>
    <name type="common">Soft-rot fungus</name>
    <dbReference type="NCBI Taxonomy" id="85995"/>
    <lineage>
        <taxon>Eukaryota</taxon>
        <taxon>Fungi</taxon>
        <taxon>Dikarya</taxon>
        <taxon>Ascomycota</taxon>
        <taxon>Pezizomycotina</taxon>
        <taxon>Sordariomycetes</taxon>
        <taxon>Sordariomycetidae</taxon>
        <taxon>Sordariales</taxon>
        <taxon>Chaetomiaceae</taxon>
        <taxon>Mycothermus</taxon>
    </lineage>
</organism>
<keyword evidence="3" id="KW-1133">Transmembrane helix</keyword>
<feature type="domain" description="LicD/FKTN/FKRP nucleotidyltransferase" evidence="5">
    <location>
        <begin position="7"/>
        <end position="113"/>
    </location>
</feature>
<accession>A0ABR3VIG5</accession>
<keyword evidence="7" id="KW-1185">Reference proteome</keyword>
<reference evidence="6 7" key="1">
    <citation type="journal article" date="2024" name="Commun. Biol.">
        <title>Comparative genomic analysis of thermophilic fungi reveals convergent evolutionary adaptations and gene losses.</title>
        <authorList>
            <person name="Steindorff A.S."/>
            <person name="Aguilar-Pontes M.V."/>
            <person name="Robinson A.J."/>
            <person name="Andreopoulos B."/>
            <person name="LaButti K."/>
            <person name="Kuo A."/>
            <person name="Mondo S."/>
            <person name="Riley R."/>
            <person name="Otillar R."/>
            <person name="Haridas S."/>
            <person name="Lipzen A."/>
            <person name="Grimwood J."/>
            <person name="Schmutz J."/>
            <person name="Clum A."/>
            <person name="Reid I.D."/>
            <person name="Moisan M.C."/>
            <person name="Butler G."/>
            <person name="Nguyen T.T.M."/>
            <person name="Dewar K."/>
            <person name="Conant G."/>
            <person name="Drula E."/>
            <person name="Henrissat B."/>
            <person name="Hansel C."/>
            <person name="Singer S."/>
            <person name="Hutchinson M.I."/>
            <person name="de Vries R.P."/>
            <person name="Natvig D.O."/>
            <person name="Powell A.J."/>
            <person name="Tsang A."/>
            <person name="Grigoriev I.V."/>
        </authorList>
    </citation>
    <scope>NUCLEOTIDE SEQUENCE [LARGE SCALE GENOMIC DNA]</scope>
    <source>
        <strain evidence="6 7">CBS 620.91</strain>
    </source>
</reference>
<dbReference type="PANTHER" id="PTHR15407:SF32">
    <property type="entry name" value="PROTEIN (MNN4), PUTATIVE (AFU_ORTHOLOGUE AFUA_1G03790)-RELATED"/>
    <property type="match status" value="1"/>
</dbReference>
<evidence type="ECO:0000313" key="7">
    <source>
        <dbReference type="Proteomes" id="UP001583172"/>
    </source>
</evidence>
<evidence type="ECO:0000313" key="6">
    <source>
        <dbReference type="EMBL" id="KAL1841617.1"/>
    </source>
</evidence>
<evidence type="ECO:0000256" key="4">
    <source>
        <dbReference type="ARBA" id="ARBA00023136"/>
    </source>
</evidence>